<name>A0A6J5KVN0_9CAUD</name>
<dbReference type="GO" id="GO:0032259">
    <property type="term" value="P:methylation"/>
    <property type="evidence" value="ECO:0007669"/>
    <property type="project" value="UniProtKB-KW"/>
</dbReference>
<accession>A0A6J5KVN0</accession>
<keyword evidence="2" id="KW-0489">Methyltransferase</keyword>
<dbReference type="InterPro" id="IPR052514">
    <property type="entry name" value="SAM-dependent_MTase"/>
</dbReference>
<proteinExistence type="predicted"/>
<dbReference type="InterPro" id="IPR006342">
    <property type="entry name" value="FkbM_mtfrase"/>
</dbReference>
<evidence type="ECO:0000259" key="1">
    <source>
        <dbReference type="Pfam" id="PF05050"/>
    </source>
</evidence>
<evidence type="ECO:0000313" key="2">
    <source>
        <dbReference type="EMBL" id="CAB4124270.1"/>
    </source>
</evidence>
<dbReference type="PANTHER" id="PTHR34203">
    <property type="entry name" value="METHYLTRANSFERASE, FKBM FAMILY PROTEIN"/>
    <property type="match status" value="1"/>
</dbReference>
<dbReference type="Pfam" id="PF13181">
    <property type="entry name" value="TPR_8"/>
    <property type="match status" value="1"/>
</dbReference>
<protein>
    <submittedName>
        <fullName evidence="2">Methyltransferase FkbM</fullName>
    </submittedName>
</protein>
<dbReference type="CDD" id="cd02440">
    <property type="entry name" value="AdoMet_MTases"/>
    <property type="match status" value="1"/>
</dbReference>
<dbReference type="InterPro" id="IPR019734">
    <property type="entry name" value="TPR_rpt"/>
</dbReference>
<dbReference type="InterPro" id="IPR029063">
    <property type="entry name" value="SAM-dependent_MTases_sf"/>
</dbReference>
<dbReference type="EMBL" id="LR796178">
    <property type="protein sequence ID" value="CAB4124270.1"/>
    <property type="molecule type" value="Genomic_DNA"/>
</dbReference>
<organism evidence="2">
    <name type="scientific">uncultured Caudovirales phage</name>
    <dbReference type="NCBI Taxonomy" id="2100421"/>
    <lineage>
        <taxon>Viruses</taxon>
        <taxon>Duplodnaviria</taxon>
        <taxon>Heunggongvirae</taxon>
        <taxon>Uroviricota</taxon>
        <taxon>Caudoviricetes</taxon>
        <taxon>Peduoviridae</taxon>
        <taxon>Maltschvirus</taxon>
        <taxon>Maltschvirus maltsch</taxon>
    </lineage>
</organism>
<dbReference type="SUPFAM" id="SSF53335">
    <property type="entry name" value="S-adenosyl-L-methionine-dependent methyltransferases"/>
    <property type="match status" value="1"/>
</dbReference>
<feature type="domain" description="Methyltransferase FkbM" evidence="1">
    <location>
        <begin position="232"/>
        <end position="360"/>
    </location>
</feature>
<dbReference type="Pfam" id="PF05050">
    <property type="entry name" value="Methyltransf_21"/>
    <property type="match status" value="1"/>
</dbReference>
<dbReference type="InterPro" id="IPR011990">
    <property type="entry name" value="TPR-like_helical_dom_sf"/>
</dbReference>
<keyword evidence="2" id="KW-0808">Transferase</keyword>
<dbReference type="Gene3D" id="3.40.50.150">
    <property type="entry name" value="Vaccinia Virus protein VP39"/>
    <property type="match status" value="1"/>
</dbReference>
<dbReference type="SUPFAM" id="SSF48452">
    <property type="entry name" value="TPR-like"/>
    <property type="match status" value="1"/>
</dbReference>
<reference evidence="2" key="1">
    <citation type="submission" date="2020-04" db="EMBL/GenBank/DDBJ databases">
        <authorList>
            <person name="Chiriac C."/>
            <person name="Salcher M."/>
            <person name="Ghai R."/>
            <person name="Kavagutti S V."/>
        </authorList>
    </citation>
    <scope>NUCLEOTIDE SEQUENCE</scope>
</reference>
<sequence>MDNLIVAIKDLAYDTENAAKNYNLALIYDSIGQTASAINYYMRAAERTQHKELGYECLIKLALCYERQGNRKHTISVVLKHAIASLPKRPEAYFILSRLYERGGDFVDAYTFAQVALEVCDFNSPSLRTYVEYPGKWGLIFEKAVTAWWWGKSGESKDLFRNLMKNYWSELDEGHKNAVLGNIKFLGIEAEIPNFNWGVNDNYFINTVNNEIFNDRIYERYYTVQKNDVVLDVGASAGPFTQSIIDKEPKQVYCFEPSPNFFKTLSGNFENNPLVTCINKAIVSETYNGEKINVFWENGETEFPTITFKEFLASHNVSKIDMMKTDCEGGEYDIFTEDNLEFILNNIKNIAGEFHFINNADHLNYKFKKFRDTILPKLPNYRVFSITNGRKNEELTDRIFDDEYIGSNFNEIMIYV</sequence>
<dbReference type="NCBIfam" id="TIGR01444">
    <property type="entry name" value="fkbM_fam"/>
    <property type="match status" value="1"/>
</dbReference>
<dbReference type="Gene3D" id="1.25.40.10">
    <property type="entry name" value="Tetratricopeptide repeat domain"/>
    <property type="match status" value="1"/>
</dbReference>
<gene>
    <name evidence="2" type="ORF">UFOVP49_108</name>
</gene>
<dbReference type="GO" id="GO:0008168">
    <property type="term" value="F:methyltransferase activity"/>
    <property type="evidence" value="ECO:0007669"/>
    <property type="project" value="UniProtKB-KW"/>
</dbReference>
<dbReference type="PANTHER" id="PTHR34203:SF15">
    <property type="entry name" value="SLL1173 PROTEIN"/>
    <property type="match status" value="1"/>
</dbReference>